<evidence type="ECO:0000313" key="2">
    <source>
        <dbReference type="EMBL" id="PQO27699.1"/>
    </source>
</evidence>
<dbReference type="EMBL" id="PUIB01000027">
    <property type="protein sequence ID" value="PQO27699.1"/>
    <property type="molecule type" value="Genomic_DNA"/>
</dbReference>
<protein>
    <recommendedName>
        <fullName evidence="4">DUF4404 domain-containing protein</fullName>
    </recommendedName>
</protein>
<dbReference type="Pfam" id="PF14357">
    <property type="entry name" value="DUF4404"/>
    <property type="match status" value="1"/>
</dbReference>
<feature type="coiled-coil region" evidence="1">
    <location>
        <begin position="23"/>
        <end position="53"/>
    </location>
</feature>
<proteinExistence type="predicted"/>
<keyword evidence="1" id="KW-0175">Coiled coil</keyword>
<name>A0A2S8F6A8_9BACT</name>
<dbReference type="InterPro" id="IPR025516">
    <property type="entry name" value="DUF4404"/>
</dbReference>
<accession>A0A2S8F6A8</accession>
<dbReference type="AlphaFoldDB" id="A0A2S8F6A8"/>
<evidence type="ECO:0000313" key="3">
    <source>
        <dbReference type="Proteomes" id="UP000239388"/>
    </source>
</evidence>
<comment type="caution">
    <text evidence="2">The sequence shown here is derived from an EMBL/GenBank/DDBJ whole genome shotgun (WGS) entry which is preliminary data.</text>
</comment>
<evidence type="ECO:0008006" key="4">
    <source>
        <dbReference type="Google" id="ProtNLM"/>
    </source>
</evidence>
<dbReference type="Proteomes" id="UP000239388">
    <property type="component" value="Unassembled WGS sequence"/>
</dbReference>
<organism evidence="2 3">
    <name type="scientific">Blastopirellula marina</name>
    <dbReference type="NCBI Taxonomy" id="124"/>
    <lineage>
        <taxon>Bacteria</taxon>
        <taxon>Pseudomonadati</taxon>
        <taxon>Planctomycetota</taxon>
        <taxon>Planctomycetia</taxon>
        <taxon>Pirellulales</taxon>
        <taxon>Pirellulaceae</taxon>
        <taxon>Blastopirellula</taxon>
    </lineage>
</organism>
<gene>
    <name evidence="2" type="ORF">C5Y98_26740</name>
</gene>
<reference evidence="2 3" key="1">
    <citation type="submission" date="2018-02" db="EMBL/GenBank/DDBJ databases">
        <title>Comparative genomes isolates from brazilian mangrove.</title>
        <authorList>
            <person name="Araujo J.E."/>
            <person name="Taketani R.G."/>
            <person name="Silva M.C.P."/>
            <person name="Loureco M.V."/>
            <person name="Andreote F.D."/>
        </authorList>
    </citation>
    <scope>NUCLEOTIDE SEQUENCE [LARGE SCALE GENOMIC DNA]</scope>
    <source>
        <strain evidence="2 3">NAP PRIS-MGV</strain>
    </source>
</reference>
<evidence type="ECO:0000256" key="1">
    <source>
        <dbReference type="SAM" id="Coils"/>
    </source>
</evidence>
<sequence length="117" mass="13450">MLAPSPFSDRFNWCRSKTLHDDRRPMEDKLSELRQTLQELQKELRDVDQLDDETRGRLEGVMESINDALHREDTAALAHPSLRETIEERSSQLEDTSYPSLTRVLNNLADILGNSGL</sequence>